<protein>
    <submittedName>
        <fullName evidence="3">Phosphoesterase RecJ-like protein</fullName>
    </submittedName>
</protein>
<dbReference type="EMBL" id="QNRR01000002">
    <property type="protein sequence ID" value="RBP46582.1"/>
    <property type="molecule type" value="Genomic_DNA"/>
</dbReference>
<dbReference type="PANTHER" id="PTHR47618">
    <property type="entry name" value="BIFUNCTIONAL OLIGORIBONUCLEASE AND PAP PHOSPHATASE NRNA"/>
    <property type="match status" value="1"/>
</dbReference>
<dbReference type="InterPro" id="IPR003156">
    <property type="entry name" value="DHHA1_dom"/>
</dbReference>
<evidence type="ECO:0000259" key="2">
    <source>
        <dbReference type="Pfam" id="PF02272"/>
    </source>
</evidence>
<evidence type="ECO:0000313" key="3">
    <source>
        <dbReference type="EMBL" id="RBP46582.1"/>
    </source>
</evidence>
<proteinExistence type="predicted"/>
<dbReference type="Pfam" id="PF02272">
    <property type="entry name" value="DHHA1"/>
    <property type="match status" value="1"/>
</dbReference>
<reference evidence="3 4" key="1">
    <citation type="submission" date="2018-06" db="EMBL/GenBank/DDBJ databases">
        <title>Genomic Encyclopedia of Type Strains, Phase IV (KMG-IV): sequencing the most valuable type-strain genomes for metagenomic binning, comparative biology and taxonomic classification.</title>
        <authorList>
            <person name="Goeker M."/>
        </authorList>
    </citation>
    <scope>NUCLEOTIDE SEQUENCE [LARGE SCALE GENOMIC DNA]</scope>
    <source>
        <strain evidence="3 4">DSM 25532</strain>
    </source>
</reference>
<organism evidence="3 4">
    <name type="scientific">Roseimicrobium gellanilyticum</name>
    <dbReference type="NCBI Taxonomy" id="748857"/>
    <lineage>
        <taxon>Bacteria</taxon>
        <taxon>Pseudomonadati</taxon>
        <taxon>Verrucomicrobiota</taxon>
        <taxon>Verrucomicrobiia</taxon>
        <taxon>Verrucomicrobiales</taxon>
        <taxon>Verrucomicrobiaceae</taxon>
        <taxon>Roseimicrobium</taxon>
    </lineage>
</organism>
<dbReference type="Gene3D" id="3.10.310.30">
    <property type="match status" value="1"/>
</dbReference>
<dbReference type="AlphaFoldDB" id="A0A366HSD1"/>
<dbReference type="InterPro" id="IPR001667">
    <property type="entry name" value="DDH_dom"/>
</dbReference>
<gene>
    <name evidence="3" type="ORF">DES53_102973</name>
</gene>
<dbReference type="RefSeq" id="WP_113958086.1">
    <property type="nucleotide sequence ID" value="NZ_QNRR01000002.1"/>
</dbReference>
<evidence type="ECO:0000259" key="1">
    <source>
        <dbReference type="Pfam" id="PF01368"/>
    </source>
</evidence>
<dbReference type="InterPro" id="IPR038763">
    <property type="entry name" value="DHH_sf"/>
</dbReference>
<dbReference type="Pfam" id="PF01368">
    <property type="entry name" value="DHH"/>
    <property type="match status" value="1"/>
</dbReference>
<dbReference type="GO" id="GO:0003676">
    <property type="term" value="F:nucleic acid binding"/>
    <property type="evidence" value="ECO:0007669"/>
    <property type="project" value="InterPro"/>
</dbReference>
<dbReference type="PANTHER" id="PTHR47618:SF1">
    <property type="entry name" value="BIFUNCTIONAL OLIGORIBONUCLEASE AND PAP PHOSPHATASE NRNA"/>
    <property type="match status" value="1"/>
</dbReference>
<accession>A0A366HSD1</accession>
<keyword evidence="4" id="KW-1185">Reference proteome</keyword>
<evidence type="ECO:0000313" key="4">
    <source>
        <dbReference type="Proteomes" id="UP000253426"/>
    </source>
</evidence>
<dbReference type="Gene3D" id="3.90.1640.10">
    <property type="entry name" value="inorganic pyrophosphatase (n-terminal core)"/>
    <property type="match status" value="1"/>
</dbReference>
<comment type="caution">
    <text evidence="3">The sequence shown here is derived from an EMBL/GenBank/DDBJ whole genome shotgun (WGS) entry which is preliminary data.</text>
</comment>
<dbReference type="Proteomes" id="UP000253426">
    <property type="component" value="Unassembled WGS sequence"/>
</dbReference>
<sequence>MSDSLSTIATTLRDAKTIAVASHVRPDGDSIGSIVALGRSLALAGKTVHIISEDEVPGNLTFLPGTELIQRADGQALDIDVAVALDTATKPRLGDRVNGCMGKAPLLVNIDHHGTNPQYGHLNFIDISYPATGEIVYELLSHHGFPMDDGIRQNLFAAISTDTGSFQYDNTSPRTHRIVAEMMEQGLDTAELARSLYQSHPLRRTLLLKALLNEMQLTCDGRIASWALTMETQKAVQMEPGDTEGLIDSLRTIEGVIAAVIFEDMPDGKIRISARSKDPRLDVSKVCAEFGGGGHRMAAGARMPGPIATAEARFFDSLQNEIKRLS</sequence>
<dbReference type="SUPFAM" id="SSF64182">
    <property type="entry name" value="DHH phosphoesterases"/>
    <property type="match status" value="1"/>
</dbReference>
<dbReference type="OrthoDB" id="9803668at2"/>
<feature type="domain" description="DDH" evidence="1">
    <location>
        <begin position="18"/>
        <end position="141"/>
    </location>
</feature>
<dbReference type="InterPro" id="IPR051319">
    <property type="entry name" value="Oligoribo/pAp-PDE_c-di-AMP_PDE"/>
</dbReference>
<name>A0A366HSD1_9BACT</name>
<feature type="domain" description="DHHA1" evidence="2">
    <location>
        <begin position="237"/>
        <end position="316"/>
    </location>
</feature>